<evidence type="ECO:0000313" key="1">
    <source>
        <dbReference type="EMBL" id="AWM33850.1"/>
    </source>
</evidence>
<dbReference type="AlphaFoldDB" id="A0A2Z3GYL0"/>
<dbReference type="EMBL" id="CP029145">
    <property type="protein sequence ID" value="AWM33850.1"/>
    <property type="molecule type" value="Genomic_DNA"/>
</dbReference>
<keyword evidence="2" id="KW-1185">Reference proteome</keyword>
<dbReference type="Proteomes" id="UP000245999">
    <property type="component" value="Chromosome"/>
</dbReference>
<proteinExistence type="predicted"/>
<dbReference type="OrthoDB" id="879261at2"/>
<reference evidence="2" key="1">
    <citation type="submission" date="2018-04" db="EMBL/GenBank/DDBJ databases">
        <title>Complete genome of Antarctic heterotrophic bacterium Hymenobacter nivis.</title>
        <authorList>
            <person name="Terashima M."/>
        </authorList>
    </citation>
    <scope>NUCLEOTIDE SEQUENCE [LARGE SCALE GENOMIC DNA]</scope>
    <source>
        <strain evidence="2">NBRC 111535</strain>
    </source>
</reference>
<evidence type="ECO:0000313" key="2">
    <source>
        <dbReference type="Proteomes" id="UP000245999"/>
    </source>
</evidence>
<protein>
    <recommendedName>
        <fullName evidence="3">STAS/SEC14 domain-containing protein</fullName>
    </recommendedName>
</protein>
<sequence length="167" mass="19072">MIINEIGELLMQYSEPLSLLRINWAAGRDMSQFRGALTQAQAVAQRLGVRRCLFELDALPDISAYDQAWLAIQWIPGLLQLPLQQVVIMLSPRRIYNHQAVENLLLVGRPFIKFDVQFFSHPVAGLRWLTEYSPLVPELLAEWDEAFGPTPPPPGGVQEPRAYYYRP</sequence>
<gene>
    <name evidence="1" type="ORF">DDQ68_14255</name>
</gene>
<dbReference type="RefSeq" id="WP_109656902.1">
    <property type="nucleotide sequence ID" value="NZ_CP029145.1"/>
</dbReference>
<organism evidence="1 2">
    <name type="scientific">Hymenobacter nivis</name>
    <dbReference type="NCBI Taxonomy" id="1850093"/>
    <lineage>
        <taxon>Bacteria</taxon>
        <taxon>Pseudomonadati</taxon>
        <taxon>Bacteroidota</taxon>
        <taxon>Cytophagia</taxon>
        <taxon>Cytophagales</taxon>
        <taxon>Hymenobacteraceae</taxon>
        <taxon>Hymenobacter</taxon>
    </lineage>
</organism>
<dbReference type="KEGG" id="hnv:DDQ68_14255"/>
<evidence type="ECO:0008006" key="3">
    <source>
        <dbReference type="Google" id="ProtNLM"/>
    </source>
</evidence>
<name>A0A2Z3GYL0_9BACT</name>
<accession>A0A2Z3GYL0</accession>